<keyword evidence="6 9" id="KW-0472">Membrane</keyword>
<feature type="transmembrane region" description="Helical" evidence="9">
    <location>
        <begin position="121"/>
        <end position="139"/>
    </location>
</feature>
<keyword evidence="12" id="KW-1185">Reference proteome</keyword>
<feature type="compositionally biased region" description="Basic and acidic residues" evidence="8">
    <location>
        <begin position="18"/>
        <end position="32"/>
    </location>
</feature>
<evidence type="ECO:0000256" key="4">
    <source>
        <dbReference type="ARBA" id="ARBA00022692"/>
    </source>
</evidence>
<protein>
    <submittedName>
        <fullName evidence="11">Peptidoglycan/LPS O-acetylase OafA/YrhL</fullName>
    </submittedName>
</protein>
<evidence type="ECO:0000256" key="8">
    <source>
        <dbReference type="SAM" id="MobiDB-lite"/>
    </source>
</evidence>
<feature type="transmembrane region" description="Helical" evidence="9">
    <location>
        <begin position="73"/>
        <end position="93"/>
    </location>
</feature>
<keyword evidence="7" id="KW-0012">Acyltransferase</keyword>
<feature type="transmembrane region" description="Helical" evidence="9">
    <location>
        <begin position="213"/>
        <end position="234"/>
    </location>
</feature>
<dbReference type="InterPro" id="IPR036514">
    <property type="entry name" value="SGNH_hydro_sf"/>
</dbReference>
<dbReference type="InterPro" id="IPR050879">
    <property type="entry name" value="Acyltransferase_3"/>
</dbReference>
<dbReference type="Gene3D" id="3.40.50.1110">
    <property type="entry name" value="SGNH hydrolase"/>
    <property type="match status" value="1"/>
</dbReference>
<evidence type="ECO:0000313" key="12">
    <source>
        <dbReference type="Proteomes" id="UP000317893"/>
    </source>
</evidence>
<keyword evidence="3" id="KW-0808">Transferase</keyword>
<feature type="region of interest" description="Disordered" evidence="8">
    <location>
        <begin position="464"/>
        <end position="511"/>
    </location>
</feature>
<keyword evidence="2" id="KW-1003">Cell membrane</keyword>
<evidence type="ECO:0000256" key="2">
    <source>
        <dbReference type="ARBA" id="ARBA00022475"/>
    </source>
</evidence>
<evidence type="ECO:0000256" key="1">
    <source>
        <dbReference type="ARBA" id="ARBA00004651"/>
    </source>
</evidence>
<evidence type="ECO:0000313" key="11">
    <source>
        <dbReference type="EMBL" id="TQJ09799.1"/>
    </source>
</evidence>
<feature type="transmembrane region" description="Helical" evidence="9">
    <location>
        <begin position="306"/>
        <end position="323"/>
    </location>
</feature>
<evidence type="ECO:0000256" key="9">
    <source>
        <dbReference type="SAM" id="Phobius"/>
    </source>
</evidence>
<dbReference type="PANTHER" id="PTHR23028:SF53">
    <property type="entry name" value="ACYL_TRANSF_3 DOMAIN-CONTAINING PROTEIN"/>
    <property type="match status" value="1"/>
</dbReference>
<keyword evidence="4 9" id="KW-0812">Transmembrane</keyword>
<keyword evidence="5 9" id="KW-1133">Transmembrane helix</keyword>
<dbReference type="GO" id="GO:0005886">
    <property type="term" value="C:plasma membrane"/>
    <property type="evidence" value="ECO:0007669"/>
    <property type="project" value="UniProtKB-SubCell"/>
</dbReference>
<evidence type="ECO:0000256" key="5">
    <source>
        <dbReference type="ARBA" id="ARBA00022989"/>
    </source>
</evidence>
<sequence length="693" mass="72697">MSTYERSAGPGPAGPVRVEPRAVRTGGPRHDTTASPTTGPARAPHLGGLDGLRALAIAAVVTYHLDPGWLPGGFLGVDVFFVVSGFLITTLLVREAEQARAGGGRATVRLGRFYVRRARRLLPALVVVIVVATLVARVVHPDLLVHVGRSIAGALTFTTNWVEITAGASYFDQTAPQLFVNTWSLAVEEQFYLLWPLAVLALLTLTTRTRPRVATAAGIGVASAALMALLVVPGQDATRVYYGTDTHLVGLMLGAALAFAYAAPGHGPLGAPRWEAARRPALVAAGAVLGLLVWRCGEDGSAPFRGGIALASLATTVLVAGLLPTPGSGRSRWRTVMDAPVLGWVGRRSYGIYLWHWPVAVMVGLDEPAARGTTAYVLTRVWVVLVTLACADLSYRFVEAPVRVWGFRACAAMVLRAVLSPFGRLPRVVAGTTVLLLLLTVAVVATAPRRTSTEAMLDANAAAAAGDPTPVSTPGATPGMPGYTAPARTPSATASAPSTTAPAPTTTAKAPSAAEAARWAMPSGGQMDVFGDSIVVGSIHALQYYFPGIRSDAKSNRRWSDGLAQVQAHSGDLRRAVVLDFGTNAGVDEATARRVLDLVGPDRMVVLVTIFGKASWIDDANATIRRLAQGRSNVVVADWNAAIAPHPELLQSDGIHPTITGAHLFAKTVRAALAQLSEQHTGTKVTLPDLPAF</sequence>
<feature type="region of interest" description="Disordered" evidence="8">
    <location>
        <begin position="1"/>
        <end position="43"/>
    </location>
</feature>
<feature type="compositionally biased region" description="Low complexity" evidence="8">
    <location>
        <begin position="484"/>
        <end position="511"/>
    </location>
</feature>
<feature type="domain" description="Acyltransferase 3" evidence="10">
    <location>
        <begin position="48"/>
        <end position="394"/>
    </location>
</feature>
<gene>
    <name evidence="11" type="ORF">FB458_2915</name>
</gene>
<feature type="transmembrane region" description="Helical" evidence="9">
    <location>
        <begin position="428"/>
        <end position="447"/>
    </location>
</feature>
<comment type="subcellular location">
    <subcellularLocation>
        <location evidence="1">Cell membrane</location>
        <topology evidence="1">Multi-pass membrane protein</topology>
    </subcellularLocation>
</comment>
<reference evidence="11 12" key="1">
    <citation type="submission" date="2019-06" db="EMBL/GenBank/DDBJ databases">
        <title>Sequencing the genomes of 1000 actinobacteria strains.</title>
        <authorList>
            <person name="Klenk H.-P."/>
        </authorList>
    </citation>
    <scope>NUCLEOTIDE SEQUENCE [LARGE SCALE GENOMIC DNA]</scope>
    <source>
        <strain evidence="11 12">DSM 18607</strain>
    </source>
</reference>
<evidence type="ECO:0000259" key="10">
    <source>
        <dbReference type="Pfam" id="PF01757"/>
    </source>
</evidence>
<name>A0A542E3C8_9MICO</name>
<dbReference type="Proteomes" id="UP000317893">
    <property type="component" value="Unassembled WGS sequence"/>
</dbReference>
<proteinExistence type="predicted"/>
<dbReference type="AlphaFoldDB" id="A0A542E3C8"/>
<dbReference type="RefSeq" id="WP_246061223.1">
    <property type="nucleotide sequence ID" value="NZ_BAAAPR010000007.1"/>
</dbReference>
<feature type="transmembrane region" description="Helical" evidence="9">
    <location>
        <begin position="246"/>
        <end position="264"/>
    </location>
</feature>
<evidence type="ECO:0000256" key="6">
    <source>
        <dbReference type="ARBA" id="ARBA00023136"/>
    </source>
</evidence>
<feature type="transmembrane region" description="Helical" evidence="9">
    <location>
        <begin position="276"/>
        <end position="294"/>
    </location>
</feature>
<accession>A0A542E3C8</accession>
<evidence type="ECO:0000256" key="3">
    <source>
        <dbReference type="ARBA" id="ARBA00022679"/>
    </source>
</evidence>
<dbReference type="Pfam" id="PF01757">
    <property type="entry name" value="Acyl_transf_3"/>
    <property type="match status" value="1"/>
</dbReference>
<evidence type="ECO:0000256" key="7">
    <source>
        <dbReference type="ARBA" id="ARBA00023315"/>
    </source>
</evidence>
<feature type="transmembrane region" description="Helical" evidence="9">
    <location>
        <begin position="190"/>
        <end position="206"/>
    </location>
</feature>
<dbReference type="EMBL" id="VFMN01000001">
    <property type="protein sequence ID" value="TQJ09799.1"/>
    <property type="molecule type" value="Genomic_DNA"/>
</dbReference>
<comment type="caution">
    <text evidence="11">The sequence shown here is derived from an EMBL/GenBank/DDBJ whole genome shotgun (WGS) entry which is preliminary data.</text>
</comment>
<dbReference type="PANTHER" id="PTHR23028">
    <property type="entry name" value="ACETYLTRANSFERASE"/>
    <property type="match status" value="1"/>
</dbReference>
<organism evidence="11 12">
    <name type="scientific">Lapillicoccus jejuensis</name>
    <dbReference type="NCBI Taxonomy" id="402171"/>
    <lineage>
        <taxon>Bacteria</taxon>
        <taxon>Bacillati</taxon>
        <taxon>Actinomycetota</taxon>
        <taxon>Actinomycetes</taxon>
        <taxon>Micrococcales</taxon>
        <taxon>Intrasporangiaceae</taxon>
        <taxon>Lapillicoccus</taxon>
    </lineage>
</organism>
<dbReference type="InterPro" id="IPR002656">
    <property type="entry name" value="Acyl_transf_3_dom"/>
</dbReference>
<dbReference type="SUPFAM" id="SSF52266">
    <property type="entry name" value="SGNH hydrolase"/>
    <property type="match status" value="1"/>
</dbReference>
<dbReference type="GO" id="GO:0009103">
    <property type="term" value="P:lipopolysaccharide biosynthetic process"/>
    <property type="evidence" value="ECO:0007669"/>
    <property type="project" value="TreeGrafter"/>
</dbReference>
<dbReference type="GO" id="GO:0016747">
    <property type="term" value="F:acyltransferase activity, transferring groups other than amino-acyl groups"/>
    <property type="evidence" value="ECO:0007669"/>
    <property type="project" value="InterPro"/>
</dbReference>